<evidence type="ECO:0000313" key="2">
    <source>
        <dbReference type="EMBL" id="ALC39096.1"/>
    </source>
</evidence>
<keyword evidence="1" id="KW-0732">Signal</keyword>
<sequence length="180" mass="21280">MNTLLWSLVILSNMVYAQAAERNFRFVLDNHFVRTYAADIFEEFNCKLLQKSNRSFINCNMLLKRNVEQLMVTTIFELTKANKQTVRLINVHLDACKFLETVHKNRLYRMLQQALTKNLKGNPRCPLISHFNYTLTKWHLNELDFPSYVPQCKFLLGSSFYVQNKMILKTMIHGRVVNKQ</sequence>
<accession>A0A0M4E503</accession>
<dbReference type="OrthoDB" id="7834469at2759"/>
<feature type="signal peptide" evidence="1">
    <location>
        <begin position="1"/>
        <end position="19"/>
    </location>
</feature>
<dbReference type="Proteomes" id="UP000494163">
    <property type="component" value="Chromosome 2L"/>
</dbReference>
<evidence type="ECO:0000256" key="1">
    <source>
        <dbReference type="SAM" id="SignalP"/>
    </source>
</evidence>
<dbReference type="SMART" id="SM00697">
    <property type="entry name" value="DM8"/>
    <property type="match status" value="1"/>
</dbReference>
<dbReference type="EMBL" id="CP012523">
    <property type="protein sequence ID" value="ALC39096.1"/>
    <property type="molecule type" value="Genomic_DNA"/>
</dbReference>
<feature type="chain" id="PRO_5005792839" evidence="1">
    <location>
        <begin position="20"/>
        <end position="180"/>
    </location>
</feature>
<dbReference type="Pfam" id="PF06477">
    <property type="entry name" value="DUF1091"/>
    <property type="match status" value="1"/>
</dbReference>
<evidence type="ECO:0000313" key="3">
    <source>
        <dbReference type="Proteomes" id="UP000494163"/>
    </source>
</evidence>
<organism evidence="2 3">
    <name type="scientific">Drosophila busckii</name>
    <name type="common">Fruit fly</name>
    <dbReference type="NCBI Taxonomy" id="30019"/>
    <lineage>
        <taxon>Eukaryota</taxon>
        <taxon>Metazoa</taxon>
        <taxon>Ecdysozoa</taxon>
        <taxon>Arthropoda</taxon>
        <taxon>Hexapoda</taxon>
        <taxon>Insecta</taxon>
        <taxon>Pterygota</taxon>
        <taxon>Neoptera</taxon>
        <taxon>Endopterygota</taxon>
        <taxon>Diptera</taxon>
        <taxon>Brachycera</taxon>
        <taxon>Muscomorpha</taxon>
        <taxon>Ephydroidea</taxon>
        <taxon>Drosophilidae</taxon>
        <taxon>Drosophila</taxon>
    </lineage>
</organism>
<dbReference type="AlphaFoldDB" id="A0A0M4E503"/>
<dbReference type="InterPro" id="IPR010512">
    <property type="entry name" value="DUF1091"/>
</dbReference>
<name>A0A0M4E503_DROBS</name>
<gene>
    <name evidence="2" type="ORF">Dbus_chr2Lg1181</name>
</gene>
<keyword evidence="3" id="KW-1185">Reference proteome</keyword>
<dbReference type="PANTHER" id="PTHR20898">
    <property type="entry name" value="DAEDALUS ON 3-RELATED-RELATED"/>
    <property type="match status" value="1"/>
</dbReference>
<reference evidence="2 3" key="1">
    <citation type="submission" date="2015-08" db="EMBL/GenBank/DDBJ databases">
        <title>Ancestral chromatin configuration constrains chromatin evolution on differentiating sex chromosomes in Drosophila.</title>
        <authorList>
            <person name="Zhou Q."/>
            <person name="Bachtrog D."/>
        </authorList>
    </citation>
    <scope>NUCLEOTIDE SEQUENCE [LARGE SCALE GENOMIC DNA]</scope>
    <source>
        <tissue evidence="2">Whole larvae</tissue>
    </source>
</reference>
<protein>
    <submittedName>
        <fullName evidence="2">CG33641</fullName>
    </submittedName>
</protein>
<dbReference type="OMA" id="LYMDEQD"/>
<dbReference type="PANTHER" id="PTHR20898:SF0">
    <property type="entry name" value="DAEDALUS ON 3-RELATED"/>
    <property type="match status" value="1"/>
</dbReference>
<proteinExistence type="predicted"/>